<accession>A0A918PZH1</accession>
<feature type="domain" description="HNH nuclease" evidence="1">
    <location>
        <begin position="106"/>
        <end position="168"/>
    </location>
</feature>
<dbReference type="CDD" id="cd00085">
    <property type="entry name" value="HNHc"/>
    <property type="match status" value="1"/>
</dbReference>
<evidence type="ECO:0000313" key="2">
    <source>
        <dbReference type="EMBL" id="GGZ28700.1"/>
    </source>
</evidence>
<dbReference type="InterPro" id="IPR002711">
    <property type="entry name" value="HNH"/>
</dbReference>
<organism evidence="2 3">
    <name type="scientific">Streptomyces inusitatus</name>
    <dbReference type="NCBI Taxonomy" id="68221"/>
    <lineage>
        <taxon>Bacteria</taxon>
        <taxon>Bacillati</taxon>
        <taxon>Actinomycetota</taxon>
        <taxon>Actinomycetes</taxon>
        <taxon>Kitasatosporales</taxon>
        <taxon>Streptomycetaceae</taxon>
        <taxon>Streptomyces</taxon>
    </lineage>
</organism>
<dbReference type="Gene3D" id="1.10.30.50">
    <property type="match status" value="1"/>
</dbReference>
<name>A0A918PZH1_9ACTN</name>
<dbReference type="AlphaFoldDB" id="A0A918PZH1"/>
<dbReference type="GO" id="GO:0004519">
    <property type="term" value="F:endonuclease activity"/>
    <property type="evidence" value="ECO:0007669"/>
    <property type="project" value="InterPro"/>
</dbReference>
<sequence length="245" mass="27517">MILRGTGEVMAMDEPRRKPSIVKVAEYVASVGEGGRFTKLDLFANVPDVAQADRRMRDLRPMGWKIDNYKVNSDLKPDEYLLVEIGTRIDQGEPVPKTVRKNITGPKRRRIMERDGHACQVCGVHAGAEYWDEAGRNAVLSIGHIIPVSDGGNNDDENLRAECQRCNDESRNNTKRPPAPGEVLIQVTALKSRDKKKRLYAWMAAGRRTVDDVDDAFIQWSRLSRMDRLNVMAKLGSQVIKTDGS</sequence>
<dbReference type="PANTHER" id="PTHR33877:SF2">
    <property type="entry name" value="OS07G0170200 PROTEIN"/>
    <property type="match status" value="1"/>
</dbReference>
<dbReference type="SMART" id="SM00507">
    <property type="entry name" value="HNHc"/>
    <property type="match status" value="1"/>
</dbReference>
<dbReference type="Pfam" id="PF01844">
    <property type="entry name" value="HNH"/>
    <property type="match status" value="1"/>
</dbReference>
<evidence type="ECO:0000259" key="1">
    <source>
        <dbReference type="SMART" id="SM00507"/>
    </source>
</evidence>
<reference evidence="2" key="2">
    <citation type="submission" date="2020-09" db="EMBL/GenBank/DDBJ databases">
        <authorList>
            <person name="Sun Q."/>
            <person name="Ohkuma M."/>
        </authorList>
    </citation>
    <scope>NUCLEOTIDE SEQUENCE</scope>
    <source>
        <strain evidence="2">JCM 4988</strain>
    </source>
</reference>
<dbReference type="GO" id="GO:0008270">
    <property type="term" value="F:zinc ion binding"/>
    <property type="evidence" value="ECO:0007669"/>
    <property type="project" value="InterPro"/>
</dbReference>
<reference evidence="2" key="1">
    <citation type="journal article" date="2014" name="Int. J. Syst. Evol. Microbiol.">
        <title>Complete genome sequence of Corynebacterium casei LMG S-19264T (=DSM 44701T), isolated from a smear-ripened cheese.</title>
        <authorList>
            <consortium name="US DOE Joint Genome Institute (JGI-PGF)"/>
            <person name="Walter F."/>
            <person name="Albersmeier A."/>
            <person name="Kalinowski J."/>
            <person name="Ruckert C."/>
        </authorList>
    </citation>
    <scope>NUCLEOTIDE SEQUENCE</scope>
    <source>
        <strain evidence="2">JCM 4988</strain>
    </source>
</reference>
<keyword evidence="3" id="KW-1185">Reference proteome</keyword>
<proteinExistence type="predicted"/>
<dbReference type="EMBL" id="BMWG01000004">
    <property type="protein sequence ID" value="GGZ28700.1"/>
    <property type="molecule type" value="Genomic_DNA"/>
</dbReference>
<evidence type="ECO:0000313" key="3">
    <source>
        <dbReference type="Proteomes" id="UP000630936"/>
    </source>
</evidence>
<dbReference type="Proteomes" id="UP000630936">
    <property type="component" value="Unassembled WGS sequence"/>
</dbReference>
<protein>
    <recommendedName>
        <fullName evidence="1">HNH nuclease domain-containing protein</fullName>
    </recommendedName>
</protein>
<dbReference type="InterPro" id="IPR052892">
    <property type="entry name" value="NA-targeting_endonuclease"/>
</dbReference>
<dbReference type="InterPro" id="IPR003615">
    <property type="entry name" value="HNH_nuc"/>
</dbReference>
<dbReference type="PANTHER" id="PTHR33877">
    <property type="entry name" value="SLL1193 PROTEIN"/>
    <property type="match status" value="1"/>
</dbReference>
<gene>
    <name evidence="2" type="ORF">GCM10010387_22720</name>
</gene>
<comment type="caution">
    <text evidence="2">The sequence shown here is derived from an EMBL/GenBank/DDBJ whole genome shotgun (WGS) entry which is preliminary data.</text>
</comment>
<dbReference type="GO" id="GO:0003676">
    <property type="term" value="F:nucleic acid binding"/>
    <property type="evidence" value="ECO:0007669"/>
    <property type="project" value="InterPro"/>
</dbReference>